<keyword evidence="5 8" id="KW-1133">Transmembrane helix</keyword>
<evidence type="ECO:0000313" key="12">
    <source>
        <dbReference type="Proteomes" id="UP000011087"/>
    </source>
</evidence>
<dbReference type="Pfam" id="PF00909">
    <property type="entry name" value="Ammonium_transp"/>
    <property type="match status" value="1"/>
</dbReference>
<feature type="transmembrane region" description="Helical" evidence="8">
    <location>
        <begin position="123"/>
        <end position="142"/>
    </location>
</feature>
<evidence type="ECO:0000256" key="2">
    <source>
        <dbReference type="ARBA" id="ARBA00005887"/>
    </source>
</evidence>
<feature type="transmembrane region" description="Helical" evidence="8">
    <location>
        <begin position="257"/>
        <end position="276"/>
    </location>
</feature>
<dbReference type="AlphaFoldDB" id="L1IHZ8"/>
<dbReference type="NCBIfam" id="TIGR00836">
    <property type="entry name" value="amt"/>
    <property type="match status" value="1"/>
</dbReference>
<dbReference type="InterPro" id="IPR029020">
    <property type="entry name" value="Ammonium/urea_transptr"/>
</dbReference>
<organism evidence="10">
    <name type="scientific">Guillardia theta (strain CCMP2712)</name>
    <name type="common">Cryptophyte</name>
    <dbReference type="NCBI Taxonomy" id="905079"/>
    <lineage>
        <taxon>Eukaryota</taxon>
        <taxon>Cryptophyceae</taxon>
        <taxon>Pyrenomonadales</taxon>
        <taxon>Geminigeraceae</taxon>
        <taxon>Guillardia</taxon>
    </lineage>
</organism>
<dbReference type="eggNOG" id="KOG0682">
    <property type="taxonomic scope" value="Eukaryota"/>
</dbReference>
<dbReference type="InterPro" id="IPR001905">
    <property type="entry name" value="Ammonium_transpt"/>
</dbReference>
<comment type="subcellular location">
    <subcellularLocation>
        <location evidence="8">Cell membrane</location>
        <topology evidence="8">Multi-pass membrane protein</topology>
    </subcellularLocation>
    <subcellularLocation>
        <location evidence="1">Membrane</location>
        <topology evidence="1">Multi-pass membrane protein</topology>
    </subcellularLocation>
</comment>
<gene>
    <name evidence="10" type="ORF">GUITHDRAFT_79503</name>
</gene>
<feature type="domain" description="Ammonium transporter AmtB-like" evidence="9">
    <location>
        <begin position="7"/>
        <end position="404"/>
    </location>
</feature>
<dbReference type="GO" id="GO:0008519">
    <property type="term" value="F:ammonium channel activity"/>
    <property type="evidence" value="ECO:0007669"/>
    <property type="project" value="InterPro"/>
</dbReference>
<dbReference type="Gene3D" id="1.10.3430.10">
    <property type="entry name" value="Ammonium transporter AmtB like domains"/>
    <property type="match status" value="1"/>
</dbReference>
<dbReference type="PaxDb" id="55529-EKX35727"/>
<feature type="transmembrane region" description="Helical" evidence="8">
    <location>
        <begin position="162"/>
        <end position="180"/>
    </location>
</feature>
<accession>L1IHZ8</accession>
<feature type="transmembrane region" description="Helical" evidence="8">
    <location>
        <begin position="225"/>
        <end position="245"/>
    </location>
</feature>
<dbReference type="InterPro" id="IPR024041">
    <property type="entry name" value="NH4_transpt_AmtB-like_dom"/>
</dbReference>
<comment type="similarity">
    <text evidence="2 8">Belongs to the ammonia transporter channel (TC 1.A.11.2) family.</text>
</comment>
<name>L1IHZ8_GUITC</name>
<dbReference type="PROSITE" id="PS01219">
    <property type="entry name" value="AMMONIUM_TRANSP"/>
    <property type="match status" value="1"/>
</dbReference>
<feature type="transmembrane region" description="Helical" evidence="8">
    <location>
        <begin position="192"/>
        <end position="213"/>
    </location>
</feature>
<dbReference type="InterPro" id="IPR018047">
    <property type="entry name" value="Ammonium_transpt_CS"/>
</dbReference>
<feature type="transmembrane region" description="Helical" evidence="8">
    <location>
        <begin position="41"/>
        <end position="62"/>
    </location>
</feature>
<dbReference type="HOGENOM" id="CLU_000445_33_0_1"/>
<dbReference type="EnsemblProtists" id="EKX35727">
    <property type="protein sequence ID" value="EKX35727"/>
    <property type="gene ID" value="GUITHDRAFT_79503"/>
</dbReference>
<evidence type="ECO:0000256" key="8">
    <source>
        <dbReference type="RuleBase" id="RU362002"/>
    </source>
</evidence>
<keyword evidence="4 8" id="KW-0812">Transmembrane</keyword>
<sequence>MDSGDTAWMLTSSAIVLMMTIPGLALFYGGLARTPNVLSTVIQSFAITCLVTFWWLALGYSLSFASGNSFYGGTSRMWLTGLTSDSLIGTIPETVYIFFQLTFAIITAAIITGSFAERMRFGPMLIFISIWHILVYCPIAHWEWGGGFMGQKLEVLDFAGGDVVHISSGVSGLAASLIVGKRKGFAQGQELPPHNVIFVFLGASLLWVGWFGFNAGSAVAANGAAGMAALVTQIAAAMAGLSWMFTEWLVKKKPSMVGLVSGAVAGLVVITPASGYVNPTGAFVMGVIGGPICFGGIQLKHYLGYDDALDAFGVHAIGGMVGGVLTGCFADAKIGGTNGAFYGNPTQLGHQIAGILITVSYSFVMTLIILKPMDMILRAATGHGLRVSDEAEEKGLDLSEHGESILGDFFGGPGHVAPALSIKVEENRTSSNLVITN</sequence>
<keyword evidence="3 8" id="KW-0813">Transport</keyword>
<dbReference type="OMA" id="WTSIVYE"/>
<evidence type="ECO:0000256" key="1">
    <source>
        <dbReference type="ARBA" id="ARBA00004141"/>
    </source>
</evidence>
<feature type="transmembrane region" description="Helical" evidence="8">
    <location>
        <begin position="282"/>
        <end position="299"/>
    </location>
</feature>
<dbReference type="RefSeq" id="XP_005822707.1">
    <property type="nucleotide sequence ID" value="XM_005822650.1"/>
</dbReference>
<dbReference type="STRING" id="905079.L1IHZ8"/>
<keyword evidence="12" id="KW-1185">Reference proteome</keyword>
<feature type="transmembrane region" description="Helical" evidence="8">
    <location>
        <begin position="352"/>
        <end position="370"/>
    </location>
</feature>
<reference evidence="10 12" key="1">
    <citation type="journal article" date="2012" name="Nature">
        <title>Algal genomes reveal evolutionary mosaicism and the fate of nucleomorphs.</title>
        <authorList>
            <consortium name="DOE Joint Genome Institute"/>
            <person name="Curtis B.A."/>
            <person name="Tanifuji G."/>
            <person name="Burki F."/>
            <person name="Gruber A."/>
            <person name="Irimia M."/>
            <person name="Maruyama S."/>
            <person name="Arias M.C."/>
            <person name="Ball S.G."/>
            <person name="Gile G.H."/>
            <person name="Hirakawa Y."/>
            <person name="Hopkins J.F."/>
            <person name="Kuo A."/>
            <person name="Rensing S.A."/>
            <person name="Schmutz J."/>
            <person name="Symeonidi A."/>
            <person name="Elias M."/>
            <person name="Eveleigh R.J."/>
            <person name="Herman E.K."/>
            <person name="Klute M.J."/>
            <person name="Nakayama T."/>
            <person name="Obornik M."/>
            <person name="Reyes-Prieto A."/>
            <person name="Armbrust E.V."/>
            <person name="Aves S.J."/>
            <person name="Beiko R.G."/>
            <person name="Coutinho P."/>
            <person name="Dacks J.B."/>
            <person name="Durnford D.G."/>
            <person name="Fast N.M."/>
            <person name="Green B.R."/>
            <person name="Grisdale C.J."/>
            <person name="Hempel F."/>
            <person name="Henrissat B."/>
            <person name="Hoppner M.P."/>
            <person name="Ishida K."/>
            <person name="Kim E."/>
            <person name="Koreny L."/>
            <person name="Kroth P.G."/>
            <person name="Liu Y."/>
            <person name="Malik S.B."/>
            <person name="Maier U.G."/>
            <person name="McRose D."/>
            <person name="Mock T."/>
            <person name="Neilson J.A."/>
            <person name="Onodera N.T."/>
            <person name="Poole A.M."/>
            <person name="Pritham E.J."/>
            <person name="Richards T.A."/>
            <person name="Rocap G."/>
            <person name="Roy S.W."/>
            <person name="Sarai C."/>
            <person name="Schaack S."/>
            <person name="Shirato S."/>
            <person name="Slamovits C.H."/>
            <person name="Spencer D.F."/>
            <person name="Suzuki S."/>
            <person name="Worden A.Z."/>
            <person name="Zauner S."/>
            <person name="Barry K."/>
            <person name="Bell C."/>
            <person name="Bharti A.K."/>
            <person name="Crow J.A."/>
            <person name="Grimwood J."/>
            <person name="Kramer R."/>
            <person name="Lindquist E."/>
            <person name="Lucas S."/>
            <person name="Salamov A."/>
            <person name="McFadden G.I."/>
            <person name="Lane C.E."/>
            <person name="Keeling P.J."/>
            <person name="Gray M.W."/>
            <person name="Grigoriev I.V."/>
            <person name="Archibald J.M."/>
        </authorList>
    </citation>
    <scope>NUCLEOTIDE SEQUENCE</scope>
    <source>
        <strain evidence="10 12">CCMP2712</strain>
    </source>
</reference>
<feature type="transmembrane region" description="Helical" evidence="8">
    <location>
        <begin position="311"/>
        <end position="332"/>
    </location>
</feature>
<dbReference type="GO" id="GO:0005886">
    <property type="term" value="C:plasma membrane"/>
    <property type="evidence" value="ECO:0007669"/>
    <property type="project" value="UniProtKB-SubCell"/>
</dbReference>
<evidence type="ECO:0000313" key="11">
    <source>
        <dbReference type="EnsemblProtists" id="EKX35727"/>
    </source>
</evidence>
<dbReference type="EMBL" id="JH993085">
    <property type="protein sequence ID" value="EKX35727.1"/>
    <property type="molecule type" value="Genomic_DNA"/>
</dbReference>
<dbReference type="Proteomes" id="UP000011087">
    <property type="component" value="Unassembled WGS sequence"/>
</dbReference>
<evidence type="ECO:0000313" key="10">
    <source>
        <dbReference type="EMBL" id="EKX35727.1"/>
    </source>
</evidence>
<dbReference type="KEGG" id="gtt:GUITHDRAFT_79503"/>
<evidence type="ECO:0000256" key="3">
    <source>
        <dbReference type="ARBA" id="ARBA00022448"/>
    </source>
</evidence>
<keyword evidence="6 8" id="KW-0472">Membrane</keyword>
<dbReference type="GeneID" id="17292465"/>
<feature type="transmembrane region" description="Helical" evidence="8">
    <location>
        <begin position="95"/>
        <end position="116"/>
    </location>
</feature>
<reference evidence="11" key="3">
    <citation type="submission" date="2015-06" db="UniProtKB">
        <authorList>
            <consortium name="EnsemblProtists"/>
        </authorList>
    </citation>
    <scope>IDENTIFICATION</scope>
</reference>
<evidence type="ECO:0000256" key="5">
    <source>
        <dbReference type="ARBA" id="ARBA00022989"/>
    </source>
</evidence>
<dbReference type="PANTHER" id="PTHR43029:SF10">
    <property type="entry name" value="AMMONIUM TRANSPORTER MEP2"/>
    <property type="match status" value="1"/>
</dbReference>
<evidence type="ECO:0000259" key="9">
    <source>
        <dbReference type="Pfam" id="PF00909"/>
    </source>
</evidence>
<dbReference type="SUPFAM" id="SSF111352">
    <property type="entry name" value="Ammonium transporter"/>
    <property type="match status" value="1"/>
</dbReference>
<evidence type="ECO:0000256" key="6">
    <source>
        <dbReference type="ARBA" id="ARBA00023136"/>
    </source>
</evidence>
<protein>
    <recommendedName>
        <fullName evidence="8">Ammonium transporter</fullName>
    </recommendedName>
</protein>
<evidence type="ECO:0000256" key="4">
    <source>
        <dbReference type="ARBA" id="ARBA00022692"/>
    </source>
</evidence>
<feature type="transmembrane region" description="Helical" evidence="8">
    <location>
        <begin position="6"/>
        <end position="29"/>
    </location>
</feature>
<dbReference type="OrthoDB" id="534912at2759"/>
<reference evidence="12" key="2">
    <citation type="submission" date="2012-11" db="EMBL/GenBank/DDBJ databases">
        <authorList>
            <person name="Kuo A."/>
            <person name="Curtis B.A."/>
            <person name="Tanifuji G."/>
            <person name="Burki F."/>
            <person name="Gruber A."/>
            <person name="Irimia M."/>
            <person name="Maruyama S."/>
            <person name="Arias M.C."/>
            <person name="Ball S.G."/>
            <person name="Gile G.H."/>
            <person name="Hirakawa Y."/>
            <person name="Hopkins J.F."/>
            <person name="Rensing S.A."/>
            <person name="Schmutz J."/>
            <person name="Symeonidi A."/>
            <person name="Elias M."/>
            <person name="Eveleigh R.J."/>
            <person name="Herman E.K."/>
            <person name="Klute M.J."/>
            <person name="Nakayama T."/>
            <person name="Obornik M."/>
            <person name="Reyes-Prieto A."/>
            <person name="Armbrust E.V."/>
            <person name="Aves S.J."/>
            <person name="Beiko R.G."/>
            <person name="Coutinho P."/>
            <person name="Dacks J.B."/>
            <person name="Durnford D.G."/>
            <person name="Fast N.M."/>
            <person name="Green B.R."/>
            <person name="Grisdale C."/>
            <person name="Hempe F."/>
            <person name="Henrissat B."/>
            <person name="Hoppner M.P."/>
            <person name="Ishida K.-I."/>
            <person name="Kim E."/>
            <person name="Koreny L."/>
            <person name="Kroth P.G."/>
            <person name="Liu Y."/>
            <person name="Malik S.-B."/>
            <person name="Maier U.G."/>
            <person name="McRose D."/>
            <person name="Mock T."/>
            <person name="Neilson J.A."/>
            <person name="Onodera N.T."/>
            <person name="Poole A.M."/>
            <person name="Pritham E.J."/>
            <person name="Richards T.A."/>
            <person name="Rocap G."/>
            <person name="Roy S.W."/>
            <person name="Sarai C."/>
            <person name="Schaack S."/>
            <person name="Shirato S."/>
            <person name="Slamovits C.H."/>
            <person name="Spencer D.F."/>
            <person name="Suzuki S."/>
            <person name="Worden A.Z."/>
            <person name="Zauner S."/>
            <person name="Barry K."/>
            <person name="Bell C."/>
            <person name="Bharti A.K."/>
            <person name="Crow J.A."/>
            <person name="Grimwood J."/>
            <person name="Kramer R."/>
            <person name="Lindquist E."/>
            <person name="Lucas S."/>
            <person name="Salamov A."/>
            <person name="McFadden G.I."/>
            <person name="Lane C.E."/>
            <person name="Keeling P.J."/>
            <person name="Gray M.W."/>
            <person name="Grigoriev I.V."/>
            <person name="Archibald J.M."/>
        </authorList>
    </citation>
    <scope>NUCLEOTIDE SEQUENCE</scope>
    <source>
        <strain evidence="12">CCMP2712</strain>
    </source>
</reference>
<proteinExistence type="inferred from homology"/>
<dbReference type="PANTHER" id="PTHR43029">
    <property type="entry name" value="AMMONIUM TRANSPORTER MEP2"/>
    <property type="match status" value="1"/>
</dbReference>
<evidence type="ECO:0000256" key="7">
    <source>
        <dbReference type="ARBA" id="ARBA00023177"/>
    </source>
</evidence>
<keyword evidence="7 8" id="KW-0924">Ammonia transport</keyword>